<dbReference type="PROSITE" id="PS50075">
    <property type="entry name" value="CARRIER"/>
    <property type="match status" value="1"/>
</dbReference>
<sequence length="1002" mass="108069">MKNRRQQRVHELITARAAACPDGVAVVHGDAAITYVELERRANALANYLTGQGVGQDSVVMVHLERSIDTIVGLLAIWKAGAVYLPVEPGVPDSRIATFVKETGCATVIAHERDLSRFANLPVSAVTTAAGDGFPTTTPDLRVADHDAAYVIYTSGSTGTPKGVVVEHHSLSYLTGELAGRYGITPADNVLQFASVSFDTSIEQITVTLLGGATLVLPDHSWAPSELADRLRAHGVTVMDLTPAYWRQFLSSVAAGAGELPVRLVIVGGEAVNAADCRTALELMPGVRLVNAYGLTETTITSCVTDLTVDVLPARGAAPVGRPLPGTTVHVLDEYGVPVGPGERGEIYVGGRGVARGYVSEDGRGRFQLDPYSCDPGARRYRTGDLGTWTAEGNLEVLGRIDRQLKIRGFRVEPGEIEATLAAHPGVGNVAVTAFEQHGQRRLAAYYTGTEVDARELREFVGRHLPDYMVPSSFVALPELPLKTNGKVDLVALPEPTAAAARAEADTQPIDLFERAVARIWRQVLKVDQIHPDDNFFDKGGNSILAAELMAKVRGSLGVMITQVRPLIRLLLQDASLASFAQAVREARAGTLAGDDTRARVDFAAESELGVEITRDREDRPAWSNPRHVLLTGATGFLGIYLLKELLSTTDAAVHCLVRGKDVTDVLSRLRDAAARYGQEDLFAHADRIVPLPGDLAKPGLGLSEEDFDRLARTVDVIHHPGGLVNFIYPYSHMRDANVEGTREIIRLAARHRNIPVHYTSTMAVLAGFGTAGVRHVDEDTPLAHADHLSVGYVESKWVAEALLLRAAAEGLPVAIYRAADISGDRVRGAWNLSTEMCAMKKFVVDTGLAPVAELPLDYTPVDVFAAAVAHIAATSLPGGDVYHLTNPGKVNIAALVDRLRAHGHDIREVSWADWIDEMVRIAVEQPEHPMTPFAPLFIDRCATGAMSVAEMYLEDTFPVFSRTNVDDALRGSGIEIPPVDAEMLDRYIGYLTGIDFLRTAA</sequence>
<keyword evidence="5" id="KW-1185">Reference proteome</keyword>
<dbReference type="Pfam" id="PF00550">
    <property type="entry name" value="PP-binding"/>
    <property type="match status" value="1"/>
</dbReference>
<reference evidence="4 5" key="1">
    <citation type="submission" date="2019-03" db="EMBL/GenBank/DDBJ databases">
        <title>Genomic Encyclopedia of Archaeal and Bacterial Type Strains, Phase II (KMG-II): from individual species to whole genera.</title>
        <authorList>
            <person name="Goeker M."/>
        </authorList>
    </citation>
    <scope>NUCLEOTIDE SEQUENCE [LARGE SCALE GENOMIC DNA]</scope>
    <source>
        <strain evidence="4 5">DSM 45499</strain>
    </source>
</reference>
<dbReference type="InterPro" id="IPR025110">
    <property type="entry name" value="AMP-bd_C"/>
</dbReference>
<dbReference type="InterPro" id="IPR036736">
    <property type="entry name" value="ACP-like_sf"/>
</dbReference>
<proteinExistence type="predicted"/>
<dbReference type="Pfam" id="PF07993">
    <property type="entry name" value="NAD_binding_4"/>
    <property type="match status" value="1"/>
</dbReference>
<dbReference type="AlphaFoldDB" id="A0A4R7UZB4"/>
<dbReference type="Gene3D" id="1.10.1200.10">
    <property type="entry name" value="ACP-like"/>
    <property type="match status" value="1"/>
</dbReference>
<comment type="caution">
    <text evidence="4">The sequence shown here is derived from an EMBL/GenBank/DDBJ whole genome shotgun (WGS) entry which is preliminary data.</text>
</comment>
<dbReference type="InterPro" id="IPR013120">
    <property type="entry name" value="FAR_NAD-bd"/>
</dbReference>
<dbReference type="PROSITE" id="PS00455">
    <property type="entry name" value="AMP_BINDING"/>
    <property type="match status" value="1"/>
</dbReference>
<dbReference type="InterPro" id="IPR010080">
    <property type="entry name" value="Thioester_reductase-like_dom"/>
</dbReference>
<keyword evidence="1" id="KW-0596">Phosphopantetheine</keyword>
<dbReference type="Gene3D" id="3.40.50.720">
    <property type="entry name" value="NAD(P)-binding Rossmann-like Domain"/>
    <property type="match status" value="1"/>
</dbReference>
<dbReference type="InterPro" id="IPR000873">
    <property type="entry name" value="AMP-dep_synth/lig_dom"/>
</dbReference>
<dbReference type="SUPFAM" id="SSF51735">
    <property type="entry name" value="NAD(P)-binding Rossmann-fold domains"/>
    <property type="match status" value="1"/>
</dbReference>
<dbReference type="Pfam" id="PF13193">
    <property type="entry name" value="AMP-binding_C"/>
    <property type="match status" value="1"/>
</dbReference>
<organism evidence="4 5">
    <name type="scientific">Actinophytocola oryzae</name>
    <dbReference type="NCBI Taxonomy" id="502181"/>
    <lineage>
        <taxon>Bacteria</taxon>
        <taxon>Bacillati</taxon>
        <taxon>Actinomycetota</taxon>
        <taxon>Actinomycetes</taxon>
        <taxon>Pseudonocardiales</taxon>
        <taxon>Pseudonocardiaceae</taxon>
    </lineage>
</organism>
<name>A0A4R7UZB4_9PSEU</name>
<dbReference type="PANTHER" id="PTHR44845">
    <property type="entry name" value="CARRIER DOMAIN-CONTAINING PROTEIN"/>
    <property type="match status" value="1"/>
</dbReference>
<dbReference type="RefSeq" id="WP_133907460.1">
    <property type="nucleotide sequence ID" value="NZ_SOCP01000018.1"/>
</dbReference>
<evidence type="ECO:0000256" key="2">
    <source>
        <dbReference type="ARBA" id="ARBA00022553"/>
    </source>
</evidence>
<dbReference type="InterPro" id="IPR020845">
    <property type="entry name" value="AMP-binding_CS"/>
</dbReference>
<dbReference type="SUPFAM" id="SSF56801">
    <property type="entry name" value="Acetyl-CoA synthetase-like"/>
    <property type="match status" value="1"/>
</dbReference>
<dbReference type="InterPro" id="IPR045851">
    <property type="entry name" value="AMP-bd_C_sf"/>
</dbReference>
<keyword evidence="2" id="KW-0597">Phosphoprotein</keyword>
<dbReference type="OrthoDB" id="4477213at2"/>
<dbReference type="Pfam" id="PF00501">
    <property type="entry name" value="AMP-binding"/>
    <property type="match status" value="1"/>
</dbReference>
<dbReference type="InterPro" id="IPR036291">
    <property type="entry name" value="NAD(P)-bd_dom_sf"/>
</dbReference>
<evidence type="ECO:0000256" key="1">
    <source>
        <dbReference type="ARBA" id="ARBA00022450"/>
    </source>
</evidence>
<dbReference type="CDD" id="cd05930">
    <property type="entry name" value="A_NRPS"/>
    <property type="match status" value="1"/>
</dbReference>
<dbReference type="InterPro" id="IPR009081">
    <property type="entry name" value="PP-bd_ACP"/>
</dbReference>
<feature type="domain" description="Carrier" evidence="3">
    <location>
        <begin position="508"/>
        <end position="588"/>
    </location>
</feature>
<dbReference type="InterPro" id="IPR010071">
    <property type="entry name" value="AA_adenyl_dom"/>
</dbReference>
<dbReference type="Gene3D" id="3.40.50.12780">
    <property type="entry name" value="N-terminal domain of ligase-like"/>
    <property type="match status" value="1"/>
</dbReference>
<dbReference type="SUPFAM" id="SSF47336">
    <property type="entry name" value="ACP-like"/>
    <property type="match status" value="1"/>
</dbReference>
<evidence type="ECO:0000313" key="4">
    <source>
        <dbReference type="EMBL" id="TDV42273.1"/>
    </source>
</evidence>
<evidence type="ECO:0000313" key="5">
    <source>
        <dbReference type="Proteomes" id="UP000294927"/>
    </source>
</evidence>
<gene>
    <name evidence="4" type="ORF">CLV71_118143</name>
</gene>
<dbReference type="PANTHER" id="PTHR44845:SF6">
    <property type="entry name" value="BETA-ALANINE-ACTIVATING ENZYME"/>
    <property type="match status" value="1"/>
</dbReference>
<dbReference type="Gene3D" id="3.30.300.30">
    <property type="match status" value="1"/>
</dbReference>
<dbReference type="Proteomes" id="UP000294927">
    <property type="component" value="Unassembled WGS sequence"/>
</dbReference>
<protein>
    <submittedName>
        <fullName evidence="4">Amino acid adenylation domain-containing protein/thioester reductase-like protein</fullName>
    </submittedName>
</protein>
<dbReference type="EMBL" id="SOCP01000018">
    <property type="protein sequence ID" value="TDV42273.1"/>
    <property type="molecule type" value="Genomic_DNA"/>
</dbReference>
<dbReference type="NCBIfam" id="TIGR01746">
    <property type="entry name" value="Thioester-redct"/>
    <property type="match status" value="1"/>
</dbReference>
<dbReference type="InterPro" id="IPR042099">
    <property type="entry name" value="ANL_N_sf"/>
</dbReference>
<accession>A0A4R7UZB4</accession>
<dbReference type="CDD" id="cd05235">
    <property type="entry name" value="SDR_e1"/>
    <property type="match status" value="1"/>
</dbReference>
<dbReference type="NCBIfam" id="TIGR01733">
    <property type="entry name" value="AA-adenyl-dom"/>
    <property type="match status" value="1"/>
</dbReference>
<dbReference type="FunFam" id="3.40.50.980:FF:000001">
    <property type="entry name" value="Non-ribosomal peptide synthetase"/>
    <property type="match status" value="1"/>
</dbReference>
<evidence type="ECO:0000259" key="3">
    <source>
        <dbReference type="PROSITE" id="PS50075"/>
    </source>
</evidence>